<dbReference type="Proteomes" id="UP000028602">
    <property type="component" value="Unassembled WGS sequence"/>
</dbReference>
<accession>A0A085JG99</accession>
<comment type="caution">
    <text evidence="1">The sequence shown here is derived from an EMBL/GenBank/DDBJ whole genome shotgun (WGS) entry which is preliminary data.</text>
</comment>
<proteinExistence type="predicted"/>
<dbReference type="AlphaFoldDB" id="A0A085JG99"/>
<sequence length="40" mass="4599">MFVEALNDGAKEFYRKPGFIELKSPNENSLFFPTLTPGHR</sequence>
<gene>
    <name evidence="1" type="ORF">GTPT_1834</name>
</gene>
<keyword evidence="2" id="KW-1185">Reference proteome</keyword>
<evidence type="ECO:0000313" key="2">
    <source>
        <dbReference type="Proteomes" id="UP000028602"/>
    </source>
</evidence>
<evidence type="ECO:0000313" key="1">
    <source>
        <dbReference type="EMBL" id="KFD19495.1"/>
    </source>
</evidence>
<evidence type="ECO:0008006" key="3">
    <source>
        <dbReference type="Google" id="ProtNLM"/>
    </source>
</evidence>
<dbReference type="EMBL" id="JMPR01000031">
    <property type="protein sequence ID" value="KFD19495.1"/>
    <property type="molecule type" value="Genomic_DNA"/>
</dbReference>
<reference evidence="1 2" key="1">
    <citation type="submission" date="2014-05" db="EMBL/GenBank/DDBJ databases">
        <title>ATOL: Assembling a taxonomically balanced genome-scale reconstruction of the evolutionary history of the Enterobacteriaceae.</title>
        <authorList>
            <person name="Plunkett G.III."/>
            <person name="Neeno-Eckwall E.C."/>
            <person name="Glasner J.D."/>
            <person name="Perna N.T."/>
        </authorList>
    </citation>
    <scope>NUCLEOTIDE SEQUENCE [LARGE SCALE GENOMIC DNA]</scope>
    <source>
        <strain evidence="1 2">ATCC 33301</strain>
    </source>
</reference>
<name>A0A085JG99_9GAMM</name>
<organism evidence="1 2">
    <name type="scientific">Tatumella ptyseos ATCC 33301</name>
    <dbReference type="NCBI Taxonomy" id="1005995"/>
    <lineage>
        <taxon>Bacteria</taxon>
        <taxon>Pseudomonadati</taxon>
        <taxon>Pseudomonadota</taxon>
        <taxon>Gammaproteobacteria</taxon>
        <taxon>Enterobacterales</taxon>
        <taxon>Erwiniaceae</taxon>
        <taxon>Tatumella</taxon>
    </lineage>
</organism>
<protein>
    <recommendedName>
        <fullName evidence="3">Acetyltransferase</fullName>
    </recommendedName>
</protein>